<name>A0A9N9AVV2_9GLOM</name>
<evidence type="ECO:0000313" key="2">
    <source>
        <dbReference type="Proteomes" id="UP000789739"/>
    </source>
</evidence>
<dbReference type="AlphaFoldDB" id="A0A9N9AVV2"/>
<sequence>MYQGDEQGHGYEGVNLSDPTICKRIPTITKLLDHLTEKRVLLIRSPPMAGKTSLAQLLENYLLEEHTGMRVFRVSLLWMQDDNPEWTFSDRFQWLMGGVGWRRFVSESSGIETILIVDEVQKLYKPDTEDSVPLHGGKEFWDAFKDVQQYSKLRIVAFASYGYCGAYDANLRKGTVMNVSPFQLSEHNTWGLENMRFMSEEFTEYVGRFCEQKLKSLSAPDKNNLLSYIRKTTSCHPGLVAFAMDRIYERFSAQIKQNIDPLTFEKIYKYLKSYDFYASLMNTRAVYGLNGMTDDEQMLTDCVLFSPSGINIRPEAIPNKGRLIKTNILSDVSDATSHQSATHKVLDFAAPLIRLAYLQNRVGSMRRSVITPKTFREFLTLVFAGMNPKTLQVSLGIGVDGRLLERVWQMEFYRAATQVLPANIFISVDVGAVFGSSGFIDFYVDDARDWAIELLRDGNDVEEHCRRFEADNVYGPIVKIAKEYAIIDIRQSQKELPRSPKREFIHVQCAKNFEFVIMRFADGSNKKVALLGSGIMEVLDAEKILKLNSNSEI</sequence>
<evidence type="ECO:0000313" key="1">
    <source>
        <dbReference type="EMBL" id="CAG8541806.1"/>
    </source>
</evidence>
<dbReference type="SUPFAM" id="SSF52540">
    <property type="entry name" value="P-loop containing nucleoside triphosphate hydrolases"/>
    <property type="match status" value="1"/>
</dbReference>
<proteinExistence type="predicted"/>
<dbReference type="InterPro" id="IPR027417">
    <property type="entry name" value="P-loop_NTPase"/>
</dbReference>
<comment type="caution">
    <text evidence="1">The sequence shown here is derived from an EMBL/GenBank/DDBJ whole genome shotgun (WGS) entry which is preliminary data.</text>
</comment>
<organism evidence="1 2">
    <name type="scientific">Paraglomus brasilianum</name>
    <dbReference type="NCBI Taxonomy" id="144538"/>
    <lineage>
        <taxon>Eukaryota</taxon>
        <taxon>Fungi</taxon>
        <taxon>Fungi incertae sedis</taxon>
        <taxon>Mucoromycota</taxon>
        <taxon>Glomeromycotina</taxon>
        <taxon>Glomeromycetes</taxon>
        <taxon>Paraglomerales</taxon>
        <taxon>Paraglomeraceae</taxon>
        <taxon>Paraglomus</taxon>
    </lineage>
</organism>
<keyword evidence="2" id="KW-1185">Reference proteome</keyword>
<dbReference type="Proteomes" id="UP000789739">
    <property type="component" value="Unassembled WGS sequence"/>
</dbReference>
<protein>
    <submittedName>
        <fullName evidence="1">5129_t:CDS:1</fullName>
    </submittedName>
</protein>
<dbReference type="EMBL" id="CAJVPI010000492">
    <property type="protein sequence ID" value="CAG8541806.1"/>
    <property type="molecule type" value="Genomic_DNA"/>
</dbReference>
<dbReference type="OrthoDB" id="2364732at2759"/>
<reference evidence="1" key="1">
    <citation type="submission" date="2021-06" db="EMBL/GenBank/DDBJ databases">
        <authorList>
            <person name="Kallberg Y."/>
            <person name="Tangrot J."/>
            <person name="Rosling A."/>
        </authorList>
    </citation>
    <scope>NUCLEOTIDE SEQUENCE</scope>
    <source>
        <strain evidence="1">BR232B</strain>
    </source>
</reference>
<gene>
    <name evidence="1" type="ORF">PBRASI_LOCUS4627</name>
</gene>
<accession>A0A9N9AVV2</accession>